<reference evidence="1" key="1">
    <citation type="submission" date="2014-09" db="EMBL/GenBank/DDBJ databases">
        <authorList>
            <person name="Magalhaes I.L.F."/>
            <person name="Oliveira U."/>
            <person name="Santos F.R."/>
            <person name="Vidigal T.H.D.A."/>
            <person name="Brescovit A.D."/>
            <person name="Santos A.J."/>
        </authorList>
    </citation>
    <scope>NUCLEOTIDE SEQUENCE</scope>
    <source>
        <tissue evidence="1">Shoot tissue taken approximately 20 cm above the soil surface</tissue>
    </source>
</reference>
<dbReference type="EMBL" id="GBRH01274212">
    <property type="protein sequence ID" value="JAD23683.1"/>
    <property type="molecule type" value="Transcribed_RNA"/>
</dbReference>
<proteinExistence type="predicted"/>
<evidence type="ECO:0000313" key="1">
    <source>
        <dbReference type="EMBL" id="JAD23683.1"/>
    </source>
</evidence>
<name>A0A0A8YDP8_ARUDO</name>
<protein>
    <submittedName>
        <fullName evidence="1">Uncharacterized protein</fullName>
    </submittedName>
</protein>
<organism evidence="1">
    <name type="scientific">Arundo donax</name>
    <name type="common">Giant reed</name>
    <name type="synonym">Donax arundinaceus</name>
    <dbReference type="NCBI Taxonomy" id="35708"/>
    <lineage>
        <taxon>Eukaryota</taxon>
        <taxon>Viridiplantae</taxon>
        <taxon>Streptophyta</taxon>
        <taxon>Embryophyta</taxon>
        <taxon>Tracheophyta</taxon>
        <taxon>Spermatophyta</taxon>
        <taxon>Magnoliopsida</taxon>
        <taxon>Liliopsida</taxon>
        <taxon>Poales</taxon>
        <taxon>Poaceae</taxon>
        <taxon>PACMAD clade</taxon>
        <taxon>Arundinoideae</taxon>
        <taxon>Arundineae</taxon>
        <taxon>Arundo</taxon>
    </lineage>
</organism>
<sequence length="55" mass="6034">MRRLASKLLATLSTSNQKNATATSVPPKLLLIGTQFFAKLEKYAIALRKSRVVTS</sequence>
<accession>A0A0A8YDP8</accession>
<reference evidence="1" key="2">
    <citation type="journal article" date="2015" name="Data Brief">
        <title>Shoot transcriptome of the giant reed, Arundo donax.</title>
        <authorList>
            <person name="Barrero R.A."/>
            <person name="Guerrero F.D."/>
            <person name="Moolhuijzen P."/>
            <person name="Goolsby J.A."/>
            <person name="Tidwell J."/>
            <person name="Bellgard S.E."/>
            <person name="Bellgard M.I."/>
        </authorList>
    </citation>
    <scope>NUCLEOTIDE SEQUENCE</scope>
    <source>
        <tissue evidence="1">Shoot tissue taken approximately 20 cm above the soil surface</tissue>
    </source>
</reference>
<dbReference type="AlphaFoldDB" id="A0A0A8YDP8"/>